<dbReference type="InterPro" id="IPR001507">
    <property type="entry name" value="ZP_dom"/>
</dbReference>
<feature type="compositionally biased region" description="Polar residues" evidence="1">
    <location>
        <begin position="914"/>
        <end position="946"/>
    </location>
</feature>
<dbReference type="SMART" id="SM00241">
    <property type="entry name" value="ZP"/>
    <property type="match status" value="1"/>
</dbReference>
<name>A0A8C4ZBD4_GADMO</name>
<dbReference type="PANTHER" id="PTHR47130">
    <property type="entry name" value="SI:DKEY-19B23.11-RELATED"/>
    <property type="match status" value="1"/>
</dbReference>
<feature type="domain" description="ZP" evidence="2">
    <location>
        <begin position="637"/>
        <end position="946"/>
    </location>
</feature>
<evidence type="ECO:0000313" key="4">
    <source>
        <dbReference type="Proteomes" id="UP000694546"/>
    </source>
</evidence>
<reference evidence="3" key="1">
    <citation type="submission" date="2025-08" db="UniProtKB">
        <authorList>
            <consortium name="Ensembl"/>
        </authorList>
    </citation>
    <scope>IDENTIFICATION</scope>
</reference>
<dbReference type="Ensembl" id="ENSGMOT00000010205.2">
    <property type="protein sequence ID" value="ENSGMOP00000009937.2"/>
    <property type="gene ID" value="ENSGMOG00000009208.2"/>
</dbReference>
<reference evidence="3" key="2">
    <citation type="submission" date="2025-09" db="UniProtKB">
        <authorList>
            <consortium name="Ensembl"/>
        </authorList>
    </citation>
    <scope>IDENTIFICATION</scope>
</reference>
<dbReference type="InterPro" id="IPR058876">
    <property type="entry name" value="Ig-like_ZP"/>
</dbReference>
<feature type="region of interest" description="Disordered" evidence="1">
    <location>
        <begin position="780"/>
        <end position="805"/>
    </location>
</feature>
<dbReference type="PROSITE" id="PS51034">
    <property type="entry name" value="ZP_2"/>
    <property type="match status" value="1"/>
</dbReference>
<protein>
    <recommendedName>
        <fullName evidence="2">ZP domain-containing protein</fullName>
    </recommendedName>
</protein>
<dbReference type="GeneTree" id="ENSGT00940000163503"/>
<accession>A0A8C4ZBD4</accession>
<proteinExistence type="predicted"/>
<dbReference type="AlphaFoldDB" id="A0A8C4ZBD4"/>
<organism evidence="3 4">
    <name type="scientific">Gadus morhua</name>
    <name type="common">Atlantic cod</name>
    <dbReference type="NCBI Taxonomy" id="8049"/>
    <lineage>
        <taxon>Eukaryota</taxon>
        <taxon>Metazoa</taxon>
        <taxon>Chordata</taxon>
        <taxon>Craniata</taxon>
        <taxon>Vertebrata</taxon>
        <taxon>Euteleostomi</taxon>
        <taxon>Actinopterygii</taxon>
        <taxon>Neopterygii</taxon>
        <taxon>Teleostei</taxon>
        <taxon>Neoteleostei</taxon>
        <taxon>Acanthomorphata</taxon>
        <taxon>Zeiogadaria</taxon>
        <taxon>Gadariae</taxon>
        <taxon>Gadiformes</taxon>
        <taxon>Gadoidei</taxon>
        <taxon>Gadidae</taxon>
        <taxon>Gadus</taxon>
    </lineage>
</organism>
<dbReference type="PANTHER" id="PTHR47130:SF6">
    <property type="entry name" value="EGG ENVELOPE GLYCOPROTEIN-LIKE PRECURSOR"/>
    <property type="match status" value="1"/>
</dbReference>
<sequence length="946" mass="106662">MTQPTTYDETTTTSFIKLLHNQPPTKQTHHITDYLYYKLPVKKASTLCYWFSGHREVPIESECRDRYLWLHVAATGVAPQFEAVDNQVVHSISGQNGQSCGYTISQFRMDGYTTFRASYYSCYTSNQNDEVFTFTLNIILTDAEGHWWSQLLSKTCDLPLVLAQREVLCEEHYMEVSVDQDMPCEDYHGGSKEIQKDVLSLAQKTATSVWQLMFLLAGNNLAIMSASEARGLGYSLMATPKRLVFRSPYKQPHSQLVHVHGVPVEVIKLVLFFRRKLVVVMTDFSLSCTVGSGSFDGSKLLLETPQVMPPMVWAGERFESRSIVLGVEGRLVDWNTTIARGWTVTQDGPVIQVGIPFGSEGGYRRSMVVNNVYRETYIIFLFYEHVFSMLYDDGSEVETRQRLVRVLDTPLLCRHPFTLDQTMPAERVFDVYMGNIPFDVTLVEVKINDRHLPIAVTPEYSINRIVNANGSQAYTLHVPFDSRVVHRMHLDHGLVQYSMSLNYTLIILPQRLSYYHYSFVSTQLDDAFAPEPTAECTPTGITFSLWKSPQMEFLWEIGVGAEPLTPELAELRGYRLYNDTQSITLEVPVFSIGYTYQDINLHDFYGVFQLLVRDAKTLALQSMLSGRCVFETRDLIVCSPDGIMTVVTTPSVTLPRVHPDSTTLLDRSCRPKQTDPSRALFEFSLNSCGTRTMVGDTFLAYENEILYHRRLLADETALISRDSKFKLTVRCFYPLSTISRLPVERIFPMYTPGLGLILGTKGSTLPPGCPYENSPFHGHRSIIHDPWPGQQSTSPRASSPAGRDDLPWLTDNLLPVSFNANSPVNDVETVDLFNQKNVGYLDPNRPAGQKREMSGNVGPHNHTHNLPRAINALSSQKQEHMSNSNYTDQPMGKSALYFQEFFKVKVAAREKESTTAVTTKPPATNTTSAVSTQNSPMTSASVTQLV</sequence>
<dbReference type="Pfam" id="PF26562">
    <property type="entry name" value="Ig-like"/>
    <property type="match status" value="1"/>
</dbReference>
<dbReference type="Gene3D" id="2.60.40.3210">
    <property type="entry name" value="Zona pellucida, ZP-N domain"/>
    <property type="match status" value="1"/>
</dbReference>
<dbReference type="Proteomes" id="UP000694546">
    <property type="component" value="Chromosome 21"/>
</dbReference>
<dbReference type="InterPro" id="IPR055356">
    <property type="entry name" value="ZP-N"/>
</dbReference>
<keyword evidence="4" id="KW-1185">Reference proteome</keyword>
<evidence type="ECO:0000259" key="2">
    <source>
        <dbReference type="PROSITE" id="PS51034"/>
    </source>
</evidence>
<dbReference type="Pfam" id="PF23344">
    <property type="entry name" value="ZP-N"/>
    <property type="match status" value="1"/>
</dbReference>
<feature type="region of interest" description="Disordered" evidence="1">
    <location>
        <begin position="913"/>
        <end position="946"/>
    </location>
</feature>
<dbReference type="OMA" id="DMSIACP"/>
<evidence type="ECO:0000313" key="3">
    <source>
        <dbReference type="Ensembl" id="ENSGMOP00000009937.2"/>
    </source>
</evidence>
<evidence type="ECO:0000256" key="1">
    <source>
        <dbReference type="SAM" id="MobiDB-lite"/>
    </source>
</evidence>